<dbReference type="AlphaFoldDB" id="A0A0R3SVZ1"/>
<dbReference type="WBParaSite" id="HDID_0000978401-mRNA-1">
    <property type="protein sequence ID" value="HDID_0000978401-mRNA-1"/>
    <property type="gene ID" value="HDID_0000978401"/>
</dbReference>
<evidence type="ECO:0000313" key="3">
    <source>
        <dbReference type="Proteomes" id="UP000274504"/>
    </source>
</evidence>
<evidence type="ECO:0000313" key="2">
    <source>
        <dbReference type="EMBL" id="VDL62200.1"/>
    </source>
</evidence>
<reference evidence="2 3" key="2">
    <citation type="submission" date="2018-11" db="EMBL/GenBank/DDBJ databases">
        <authorList>
            <consortium name="Pathogen Informatics"/>
        </authorList>
    </citation>
    <scope>NUCLEOTIDE SEQUENCE [LARGE SCALE GENOMIC DNA]</scope>
</reference>
<accession>A0A0R3SVZ1</accession>
<protein>
    <submittedName>
        <fullName evidence="4">Keratin, type I cytoskeletal 9-like</fullName>
    </submittedName>
</protein>
<gene>
    <name evidence="2" type="ORF">HDID_LOCUS9782</name>
</gene>
<reference evidence="4" key="1">
    <citation type="submission" date="2017-02" db="UniProtKB">
        <authorList>
            <consortium name="WormBaseParasite"/>
        </authorList>
    </citation>
    <scope>IDENTIFICATION</scope>
</reference>
<dbReference type="EMBL" id="UYSG01011395">
    <property type="protein sequence ID" value="VDL62200.1"/>
    <property type="molecule type" value="Genomic_DNA"/>
</dbReference>
<feature type="compositionally biased region" description="Gly residues" evidence="1">
    <location>
        <begin position="203"/>
        <end position="212"/>
    </location>
</feature>
<organism evidence="4">
    <name type="scientific">Hymenolepis diminuta</name>
    <name type="common">Rat tapeworm</name>
    <dbReference type="NCBI Taxonomy" id="6216"/>
    <lineage>
        <taxon>Eukaryota</taxon>
        <taxon>Metazoa</taxon>
        <taxon>Spiralia</taxon>
        <taxon>Lophotrochozoa</taxon>
        <taxon>Platyhelminthes</taxon>
        <taxon>Cestoda</taxon>
        <taxon>Eucestoda</taxon>
        <taxon>Cyclophyllidea</taxon>
        <taxon>Hymenolepididae</taxon>
        <taxon>Hymenolepis</taxon>
    </lineage>
</organism>
<feature type="compositionally biased region" description="Basic and acidic residues" evidence="1">
    <location>
        <begin position="119"/>
        <end position="150"/>
    </location>
</feature>
<dbReference type="OrthoDB" id="10586883at2759"/>
<evidence type="ECO:0000313" key="4">
    <source>
        <dbReference type="WBParaSite" id="HDID_0000978401-mRNA-1"/>
    </source>
</evidence>
<sequence>MRLTTLPKHVTIVWDPNPPVSLQNDIEEYALTRSKRHLDDNDIEEAKAQLYSQVDAIFDHLIECTASEIPLDECRTVAIRQGDRSYRDRDDDNTAMTMQSRYPDRDGGSPDPYGGHGNANRDNDRYNSKDERYLDRHDDGDCEDFYRSSDECGNDDDPDSECDGPECSGLGRSGGSYPDNYGRSGSEGFEGRGGSYPRNNGGSTYGGFGGNGDSYHDNKPGDEDCEDFYK</sequence>
<dbReference type="Proteomes" id="UP000274504">
    <property type="component" value="Unassembled WGS sequence"/>
</dbReference>
<proteinExistence type="predicted"/>
<feature type="compositionally biased region" description="Acidic residues" evidence="1">
    <location>
        <begin position="152"/>
        <end position="164"/>
    </location>
</feature>
<evidence type="ECO:0000256" key="1">
    <source>
        <dbReference type="SAM" id="MobiDB-lite"/>
    </source>
</evidence>
<feature type="compositionally biased region" description="Basic and acidic residues" evidence="1">
    <location>
        <begin position="214"/>
        <end position="230"/>
    </location>
</feature>
<name>A0A0R3SVZ1_HYMDI</name>
<feature type="region of interest" description="Disordered" evidence="1">
    <location>
        <begin position="85"/>
        <end position="230"/>
    </location>
</feature>